<feature type="transmembrane region" description="Helical" evidence="1">
    <location>
        <begin position="419"/>
        <end position="438"/>
    </location>
</feature>
<dbReference type="EMBL" id="CP047156">
    <property type="protein sequence ID" value="QHC00702.1"/>
    <property type="molecule type" value="Genomic_DNA"/>
</dbReference>
<evidence type="ECO:0000256" key="1">
    <source>
        <dbReference type="SAM" id="Phobius"/>
    </source>
</evidence>
<dbReference type="AlphaFoldDB" id="A0A7L4YNU3"/>
<dbReference type="Proteomes" id="UP000463857">
    <property type="component" value="Chromosome"/>
</dbReference>
<keyword evidence="3" id="KW-1185">Reference proteome</keyword>
<feature type="transmembrane region" description="Helical" evidence="1">
    <location>
        <begin position="348"/>
        <end position="370"/>
    </location>
</feature>
<feature type="transmembrane region" description="Helical" evidence="1">
    <location>
        <begin position="272"/>
        <end position="291"/>
    </location>
</feature>
<dbReference type="InParanoid" id="A0A7L4YNU3"/>
<feature type="transmembrane region" description="Helical" evidence="1">
    <location>
        <begin position="187"/>
        <end position="214"/>
    </location>
</feature>
<gene>
    <name evidence="2" type="ORF">EK0264_10655</name>
</gene>
<feature type="transmembrane region" description="Helical" evidence="1">
    <location>
        <begin position="220"/>
        <end position="252"/>
    </location>
</feature>
<keyword evidence="1" id="KW-0472">Membrane</keyword>
<name>A0A7L4YNU3_9ACTN</name>
<evidence type="ECO:0000313" key="3">
    <source>
        <dbReference type="Proteomes" id="UP000463857"/>
    </source>
</evidence>
<organism evidence="2 3">
    <name type="scientific">Epidermidibacterium keratini</name>
    <dbReference type="NCBI Taxonomy" id="1891644"/>
    <lineage>
        <taxon>Bacteria</taxon>
        <taxon>Bacillati</taxon>
        <taxon>Actinomycetota</taxon>
        <taxon>Actinomycetes</taxon>
        <taxon>Sporichthyales</taxon>
        <taxon>Sporichthyaceae</taxon>
        <taxon>Epidermidibacterium</taxon>
    </lineage>
</organism>
<reference evidence="2 3" key="1">
    <citation type="journal article" date="2018" name="Int. J. Syst. Evol. Microbiol.">
        <title>Epidermidibacterium keratini gen. nov., sp. nov., a member of the family Sporichthyaceae, isolated from keratin epidermis.</title>
        <authorList>
            <person name="Lee D.G."/>
            <person name="Trujillo M.E."/>
            <person name="Kang S."/>
            <person name="Nam J.J."/>
            <person name="Kim Y.J."/>
        </authorList>
    </citation>
    <scope>NUCLEOTIDE SEQUENCE [LARGE SCALE GENOMIC DNA]</scope>
    <source>
        <strain evidence="2 3">EPI-7</strain>
    </source>
</reference>
<dbReference type="OrthoDB" id="3776120at2"/>
<feature type="transmembrane region" description="Helical" evidence="1">
    <location>
        <begin position="146"/>
        <end position="166"/>
    </location>
</feature>
<accession>A0A7L4YNU3</accession>
<feature type="transmembrane region" description="Helical" evidence="1">
    <location>
        <begin position="482"/>
        <end position="498"/>
    </location>
</feature>
<sequence>MSVSSRHTRPRRARIRSGLTVVVFALFTAVFSQGLMANAQDGHPLSLVDEHIHFDTVVKATRGDIPYRGQLLGQEVVEEWACGVGHQGGPTSVPCGDPNLSAESLPSGKYTSGYGHYPTYFFLAAWFQPLWASVTGDDDLLNGYRAFSAILMILGVLAAGLFAWLLGLRGSRLLAAVAVPVASSQTVLNGIIVNPGASAVLCGVLIAGTGLLWVQRDRGFVWFALAVTVAAVTAVTNSLPAGGFLIAMLVVLLGRRRWPRFAEGWRPRWWQLIMTAAIMLVPVVVWGRFIAARATVANDVLYGWLPEAGGRDITVGATQELFALHTPWRETDGITSRTSNFFASELNAISLAAPVWITVLVFGGLVALLWRAAHGRARTALSAPSADPVQTADSHVAAEATVITAVGSSPRLPASARSVSGLDLVVLGSLLTVVAYPPAMRISQWLNFGINHGIVDRYSTALAPILVFVLLVLIGNRTFSRALAVVGMLTALGTVAGAV</sequence>
<evidence type="ECO:0000313" key="2">
    <source>
        <dbReference type="EMBL" id="QHC00702.1"/>
    </source>
</evidence>
<feature type="transmembrane region" description="Helical" evidence="1">
    <location>
        <begin position="458"/>
        <end position="475"/>
    </location>
</feature>
<dbReference type="KEGG" id="eke:EK0264_10655"/>
<dbReference type="RefSeq" id="WP_159545447.1">
    <property type="nucleotide sequence ID" value="NZ_CP047156.1"/>
</dbReference>
<keyword evidence="1" id="KW-0812">Transmembrane</keyword>
<evidence type="ECO:0008006" key="4">
    <source>
        <dbReference type="Google" id="ProtNLM"/>
    </source>
</evidence>
<proteinExistence type="predicted"/>
<keyword evidence="1" id="KW-1133">Transmembrane helix</keyword>
<protein>
    <recommendedName>
        <fullName evidence="4">DUF2142 domain-containing protein</fullName>
    </recommendedName>
</protein>